<feature type="transmembrane region" description="Helical" evidence="7">
    <location>
        <begin position="94"/>
        <end position="117"/>
    </location>
</feature>
<evidence type="ECO:0000256" key="1">
    <source>
        <dbReference type="ARBA" id="ARBA00004429"/>
    </source>
</evidence>
<dbReference type="Pfam" id="PF06808">
    <property type="entry name" value="DctM"/>
    <property type="match status" value="1"/>
</dbReference>
<dbReference type="NCBIfam" id="TIGR00786">
    <property type="entry name" value="dctM"/>
    <property type="match status" value="1"/>
</dbReference>
<feature type="transmembrane region" description="Helical" evidence="7">
    <location>
        <begin position="275"/>
        <end position="295"/>
    </location>
</feature>
<evidence type="ECO:0000259" key="8">
    <source>
        <dbReference type="Pfam" id="PF06808"/>
    </source>
</evidence>
<comment type="similarity">
    <text evidence="7">Belongs to the TRAP transporter large permease family.</text>
</comment>
<feature type="transmembrane region" description="Helical" evidence="7">
    <location>
        <begin position="413"/>
        <end position="435"/>
    </location>
</feature>
<evidence type="ECO:0000256" key="7">
    <source>
        <dbReference type="RuleBase" id="RU369079"/>
    </source>
</evidence>
<evidence type="ECO:0000313" key="10">
    <source>
        <dbReference type="Proteomes" id="UP000050783"/>
    </source>
</evidence>
<keyword evidence="4 7" id="KW-0812">Transmembrane</keyword>
<dbReference type="GO" id="GO:0022857">
    <property type="term" value="F:transmembrane transporter activity"/>
    <property type="evidence" value="ECO:0007669"/>
    <property type="project" value="UniProtKB-UniRule"/>
</dbReference>
<evidence type="ECO:0000313" key="9">
    <source>
        <dbReference type="EMBL" id="CUH49175.1"/>
    </source>
</evidence>
<feature type="transmembrane region" description="Helical" evidence="7">
    <location>
        <begin position="367"/>
        <end position="393"/>
    </location>
</feature>
<reference evidence="9 10" key="1">
    <citation type="submission" date="2015-09" db="EMBL/GenBank/DDBJ databases">
        <authorList>
            <consortium name="Swine Surveillance"/>
        </authorList>
    </citation>
    <scope>NUCLEOTIDE SEQUENCE [LARGE SCALE GENOMIC DNA]</scope>
    <source>
        <strain evidence="9 10">CECT 4292</strain>
    </source>
</reference>
<dbReference type="PANTHER" id="PTHR33362">
    <property type="entry name" value="SIALIC ACID TRAP TRANSPORTER PERMEASE PROTEIN SIAT-RELATED"/>
    <property type="match status" value="1"/>
</dbReference>
<dbReference type="Proteomes" id="UP000050783">
    <property type="component" value="Unassembled WGS sequence"/>
</dbReference>
<gene>
    <name evidence="9" type="primary">siaT_18</name>
    <name evidence="9" type="ORF">RUA4292_03370</name>
</gene>
<feature type="transmembrane region" description="Helical" evidence="7">
    <location>
        <begin position="170"/>
        <end position="196"/>
    </location>
</feature>
<dbReference type="STRING" id="81569.RUM4293_03469"/>
<dbReference type="OrthoDB" id="9790209at2"/>
<feature type="transmembrane region" description="Helical" evidence="7">
    <location>
        <begin position="217"/>
        <end position="238"/>
    </location>
</feature>
<feature type="transmembrane region" description="Helical" evidence="7">
    <location>
        <begin position="315"/>
        <end position="347"/>
    </location>
</feature>
<comment type="subunit">
    <text evidence="7">The complex comprises the extracytoplasmic solute receptor protein and the two transmembrane proteins.</text>
</comment>
<dbReference type="InterPro" id="IPR004681">
    <property type="entry name" value="TRAP_DctM"/>
</dbReference>
<feature type="transmembrane region" description="Helical" evidence="7">
    <location>
        <begin position="244"/>
        <end position="263"/>
    </location>
</feature>
<comment type="subcellular location">
    <subcellularLocation>
        <location evidence="1 7">Cell inner membrane</location>
        <topology evidence="1 7">Multi-pass membrane protein</topology>
    </subcellularLocation>
</comment>
<keyword evidence="2" id="KW-1003">Cell membrane</keyword>
<feature type="transmembrane region" description="Helical" evidence="7">
    <location>
        <begin position="57"/>
        <end position="82"/>
    </location>
</feature>
<dbReference type="GO" id="GO:0005886">
    <property type="term" value="C:plasma membrane"/>
    <property type="evidence" value="ECO:0007669"/>
    <property type="project" value="UniProtKB-SubCell"/>
</dbReference>
<dbReference type="RefSeq" id="WP_058278629.1">
    <property type="nucleotide sequence ID" value="NZ_CANLTD010000013.1"/>
</dbReference>
<proteinExistence type="inferred from homology"/>
<keyword evidence="3 7" id="KW-0997">Cell inner membrane</keyword>
<keyword evidence="7" id="KW-0813">Transport</keyword>
<feature type="transmembrane region" description="Helical" evidence="7">
    <location>
        <begin position="6"/>
        <end position="36"/>
    </location>
</feature>
<evidence type="ECO:0000256" key="6">
    <source>
        <dbReference type="ARBA" id="ARBA00023136"/>
    </source>
</evidence>
<dbReference type="EMBL" id="CYPU01000065">
    <property type="protein sequence ID" value="CUH49175.1"/>
    <property type="molecule type" value="Genomic_DNA"/>
</dbReference>
<feature type="transmembrane region" description="Helical" evidence="7">
    <location>
        <begin position="138"/>
        <end position="164"/>
    </location>
</feature>
<keyword evidence="5 7" id="KW-1133">Transmembrane helix</keyword>
<evidence type="ECO:0000256" key="3">
    <source>
        <dbReference type="ARBA" id="ARBA00022519"/>
    </source>
</evidence>
<evidence type="ECO:0000256" key="4">
    <source>
        <dbReference type="ARBA" id="ARBA00022692"/>
    </source>
</evidence>
<evidence type="ECO:0000256" key="2">
    <source>
        <dbReference type="ARBA" id="ARBA00022475"/>
    </source>
</evidence>
<dbReference type="InterPro" id="IPR010656">
    <property type="entry name" value="DctM"/>
</dbReference>
<accession>A0A0P1EG53</accession>
<feature type="domain" description="TRAP C4-dicarboxylate transport system permease DctM subunit" evidence="8">
    <location>
        <begin position="8"/>
        <end position="429"/>
    </location>
</feature>
<protein>
    <recommendedName>
        <fullName evidence="7">TRAP transporter large permease protein</fullName>
    </recommendedName>
</protein>
<dbReference type="PIRSF" id="PIRSF006066">
    <property type="entry name" value="HI0050"/>
    <property type="match status" value="1"/>
</dbReference>
<dbReference type="GeneID" id="55494526"/>
<name>A0A0P1EG53_9RHOB</name>
<dbReference type="PANTHER" id="PTHR33362:SF5">
    <property type="entry name" value="C4-DICARBOXYLATE TRAP TRANSPORTER LARGE PERMEASE PROTEIN DCTM"/>
    <property type="match status" value="1"/>
</dbReference>
<dbReference type="AlphaFoldDB" id="A0A0P1EG53"/>
<sequence>MIESLIGFAILLGLILLRVPIAFAMAAVGGFGFAYMRGWEPAWAMTGQVAFDTSLSYSLSVIPLFIFMGNVLAGSGVAHGLFAGADRLFGRLRGGLAMASVFSCGGFSAVCGSSLATAATMSKVAMPSMRRFGYDDRLATGSIAAGGTLGILIPPSVILIIYGLLTETNIAKLFIAGIVPGIIGVLFYLGAVMVAVRLNPSLAPEEENTEPMSRADVIGVICVLGLFLFIMVGIYGGFFTPTEAAGMGAGASILIAIALRTMTWRSFFAATLDSIRATAMIFAVIIGAELFTNFINYAGLPDALSGFVVDNELPVWAVIVFIMLTYMVLGCVLESLSMILLTVPVFYPLMFELEFANELLLDPENALIWFAIVVVVATEISLITPPVGMNVFVLKGVLQDVSLGTIFRGVLPFWIADILRLTLLILVPSLSLWLVGLM</sequence>
<organism evidence="9 10">
    <name type="scientific">Ruegeria atlantica</name>
    <dbReference type="NCBI Taxonomy" id="81569"/>
    <lineage>
        <taxon>Bacteria</taxon>
        <taxon>Pseudomonadati</taxon>
        <taxon>Pseudomonadota</taxon>
        <taxon>Alphaproteobacteria</taxon>
        <taxon>Rhodobacterales</taxon>
        <taxon>Roseobacteraceae</taxon>
        <taxon>Ruegeria</taxon>
    </lineage>
</organism>
<keyword evidence="6 7" id="KW-0472">Membrane</keyword>
<comment type="function">
    <text evidence="7">Part of the tripartite ATP-independent periplasmic (TRAP) transport system.</text>
</comment>
<evidence type="ECO:0000256" key="5">
    <source>
        <dbReference type="ARBA" id="ARBA00022989"/>
    </source>
</evidence>